<reference evidence="2 3" key="2">
    <citation type="submission" date="2014-09" db="EMBL/GenBank/DDBJ databases">
        <authorList>
            <consortium name="NBRP consortium"/>
            <person name="Sawabe T."/>
            <person name="Meirelles P."/>
            <person name="Nakanishi M."/>
            <person name="Sayaka M."/>
            <person name="Hattori M."/>
            <person name="Ohkuma M."/>
        </authorList>
    </citation>
    <scope>NUCLEOTIDE SEQUENCE [LARGE SCALE GENOMIC DNA]</scope>
    <source>
        <strain evidence="2 3">JCM 19240</strain>
    </source>
</reference>
<reference evidence="2 3" key="1">
    <citation type="submission" date="2014-09" db="EMBL/GenBank/DDBJ databases">
        <title>Vibrio maritimus JCM 19240. (C210) whole genome shotgun sequence.</title>
        <authorList>
            <person name="Sawabe T."/>
            <person name="Meirelles P."/>
            <person name="Nakanishi M."/>
            <person name="Sayaka M."/>
            <person name="Hattori M."/>
            <person name="Ohkuma M."/>
        </authorList>
    </citation>
    <scope>NUCLEOTIDE SEQUENCE [LARGE SCALE GENOMIC DNA]</scope>
    <source>
        <strain evidence="2 3">JCM 19240</strain>
    </source>
</reference>
<dbReference type="GO" id="GO:0045892">
    <property type="term" value="P:negative regulation of DNA-templated transcription"/>
    <property type="evidence" value="ECO:0007669"/>
    <property type="project" value="TreeGrafter"/>
</dbReference>
<organism evidence="2 3">
    <name type="scientific">Vibrio maritimus</name>
    <dbReference type="NCBI Taxonomy" id="990268"/>
    <lineage>
        <taxon>Bacteria</taxon>
        <taxon>Pseudomonadati</taxon>
        <taxon>Pseudomonadota</taxon>
        <taxon>Gammaproteobacteria</taxon>
        <taxon>Vibrionales</taxon>
        <taxon>Vibrionaceae</taxon>
        <taxon>Vibrio</taxon>
    </lineage>
</organism>
<keyword evidence="3" id="KW-1185">Reference proteome</keyword>
<evidence type="ECO:0000256" key="1">
    <source>
        <dbReference type="PIRSR" id="PIRSR602481-1"/>
    </source>
</evidence>
<dbReference type="PANTHER" id="PTHR33202:SF6">
    <property type="entry name" value="ZINC UPTAKE REGULATION PROTEIN"/>
    <property type="match status" value="1"/>
</dbReference>
<dbReference type="Proteomes" id="UP000029224">
    <property type="component" value="Unassembled WGS sequence"/>
</dbReference>
<dbReference type="GO" id="GO:0003700">
    <property type="term" value="F:DNA-binding transcription factor activity"/>
    <property type="evidence" value="ECO:0007669"/>
    <property type="project" value="InterPro"/>
</dbReference>
<dbReference type="EMBL" id="BBMT01000005">
    <property type="protein sequence ID" value="GAL34708.1"/>
    <property type="molecule type" value="Genomic_DNA"/>
</dbReference>
<name>A0A090T656_9VIBR</name>
<sequence>MNTIDSLIQHAELHCSQQGKRLTTKRKQVLLTLLHSKRALSAYELIDYAKTELGETLQAMSVYRILEFLEGEHLVHKLNTSNKFIACAHIHRDCEHGVPQFLICCKCDKIVEQTIPPSTITNLESNAEQEALPS</sequence>
<protein>
    <submittedName>
        <fullName evidence="2">Zinc uptake regulation protein ZUR</fullName>
    </submittedName>
</protein>
<dbReference type="GO" id="GO:0008270">
    <property type="term" value="F:zinc ion binding"/>
    <property type="evidence" value="ECO:0007669"/>
    <property type="project" value="TreeGrafter"/>
</dbReference>
<comment type="caution">
    <text evidence="2">The sequence shown here is derived from an EMBL/GenBank/DDBJ whole genome shotgun (WGS) entry which is preliminary data.</text>
</comment>
<gene>
    <name evidence="2" type="ORF">JCM19240_4258</name>
</gene>
<dbReference type="InterPro" id="IPR036390">
    <property type="entry name" value="WH_DNA-bd_sf"/>
</dbReference>
<dbReference type="GO" id="GO:0005829">
    <property type="term" value="C:cytosol"/>
    <property type="evidence" value="ECO:0007669"/>
    <property type="project" value="TreeGrafter"/>
</dbReference>
<dbReference type="AlphaFoldDB" id="A0A090T656"/>
<keyword evidence="1" id="KW-0862">Zinc</keyword>
<evidence type="ECO:0000313" key="3">
    <source>
        <dbReference type="Proteomes" id="UP000029224"/>
    </source>
</evidence>
<feature type="binding site" evidence="1">
    <location>
        <position position="107"/>
    </location>
    <ligand>
        <name>Zn(2+)</name>
        <dbReference type="ChEBI" id="CHEBI:29105"/>
    </ligand>
</feature>
<dbReference type="InterPro" id="IPR036388">
    <property type="entry name" value="WH-like_DNA-bd_sf"/>
</dbReference>
<comment type="cofactor">
    <cofactor evidence="1">
        <name>Zn(2+)</name>
        <dbReference type="ChEBI" id="CHEBI:29105"/>
    </cofactor>
    <text evidence="1">Binds 1 zinc ion per subunit.</text>
</comment>
<dbReference type="Pfam" id="PF01475">
    <property type="entry name" value="FUR"/>
    <property type="match status" value="1"/>
</dbReference>
<proteinExistence type="predicted"/>
<feature type="binding site" evidence="1">
    <location>
        <position position="104"/>
    </location>
    <ligand>
        <name>Zn(2+)</name>
        <dbReference type="ChEBI" id="CHEBI:29105"/>
    </ligand>
</feature>
<dbReference type="SUPFAM" id="SSF46785">
    <property type="entry name" value="Winged helix' DNA-binding domain"/>
    <property type="match status" value="1"/>
</dbReference>
<dbReference type="InterPro" id="IPR002481">
    <property type="entry name" value="FUR"/>
</dbReference>
<accession>A0A090T656</accession>
<dbReference type="GO" id="GO:1900376">
    <property type="term" value="P:regulation of secondary metabolite biosynthetic process"/>
    <property type="evidence" value="ECO:0007669"/>
    <property type="project" value="TreeGrafter"/>
</dbReference>
<dbReference type="GO" id="GO:0000976">
    <property type="term" value="F:transcription cis-regulatory region binding"/>
    <property type="evidence" value="ECO:0007669"/>
    <property type="project" value="TreeGrafter"/>
</dbReference>
<dbReference type="Gene3D" id="1.10.10.10">
    <property type="entry name" value="Winged helix-like DNA-binding domain superfamily/Winged helix DNA-binding domain"/>
    <property type="match status" value="1"/>
</dbReference>
<keyword evidence="1" id="KW-0479">Metal-binding</keyword>
<dbReference type="PANTHER" id="PTHR33202">
    <property type="entry name" value="ZINC UPTAKE REGULATION PROTEIN"/>
    <property type="match status" value="1"/>
</dbReference>
<evidence type="ECO:0000313" key="2">
    <source>
        <dbReference type="EMBL" id="GAL34708.1"/>
    </source>
</evidence>